<feature type="transmembrane region" description="Helical" evidence="1">
    <location>
        <begin position="17"/>
        <end position="37"/>
    </location>
</feature>
<dbReference type="EMBL" id="DVON01000200">
    <property type="protein sequence ID" value="HIV13374.1"/>
    <property type="molecule type" value="Genomic_DNA"/>
</dbReference>
<proteinExistence type="predicted"/>
<feature type="transmembrane region" description="Helical" evidence="1">
    <location>
        <begin position="296"/>
        <end position="318"/>
    </location>
</feature>
<evidence type="ECO:0000256" key="1">
    <source>
        <dbReference type="SAM" id="Phobius"/>
    </source>
</evidence>
<protein>
    <submittedName>
        <fullName evidence="2">ABC transporter permease</fullName>
    </submittedName>
</protein>
<evidence type="ECO:0000313" key="3">
    <source>
        <dbReference type="Proteomes" id="UP000886723"/>
    </source>
</evidence>
<keyword evidence="1" id="KW-0472">Membrane</keyword>
<reference evidence="2" key="1">
    <citation type="submission" date="2020-10" db="EMBL/GenBank/DDBJ databases">
        <authorList>
            <person name="Gilroy R."/>
        </authorList>
    </citation>
    <scope>NUCLEOTIDE SEQUENCE</scope>
    <source>
        <strain evidence="2">ChiBcec2-4451</strain>
    </source>
</reference>
<gene>
    <name evidence="2" type="ORF">IAA63_09585</name>
</gene>
<dbReference type="Proteomes" id="UP000886723">
    <property type="component" value="Unassembled WGS sequence"/>
</dbReference>
<feature type="transmembrane region" description="Helical" evidence="1">
    <location>
        <begin position="211"/>
        <end position="230"/>
    </location>
</feature>
<name>A0A9D1NWJ6_9FIRM</name>
<feature type="transmembrane region" description="Helical" evidence="1">
    <location>
        <begin position="251"/>
        <end position="276"/>
    </location>
</feature>
<feature type="transmembrane region" description="Helical" evidence="1">
    <location>
        <begin position="330"/>
        <end position="352"/>
    </location>
</feature>
<keyword evidence="1" id="KW-0812">Transmembrane</keyword>
<accession>A0A9D1NWJ6</accession>
<comment type="caution">
    <text evidence="2">The sequence shown here is derived from an EMBL/GenBank/DDBJ whole genome shotgun (WGS) entry which is preliminary data.</text>
</comment>
<reference evidence="2" key="2">
    <citation type="journal article" date="2021" name="PeerJ">
        <title>Extensive microbial diversity within the chicken gut microbiome revealed by metagenomics and culture.</title>
        <authorList>
            <person name="Gilroy R."/>
            <person name="Ravi A."/>
            <person name="Getino M."/>
            <person name="Pursley I."/>
            <person name="Horton D.L."/>
            <person name="Alikhan N.F."/>
            <person name="Baker D."/>
            <person name="Gharbi K."/>
            <person name="Hall N."/>
            <person name="Watson M."/>
            <person name="Adriaenssens E.M."/>
            <person name="Foster-Nyarko E."/>
            <person name="Jarju S."/>
            <person name="Secka A."/>
            <person name="Antonio M."/>
            <person name="Oren A."/>
            <person name="Chaudhuri R.R."/>
            <person name="La Ragione R."/>
            <person name="Hildebrand F."/>
            <person name="Pallen M.J."/>
        </authorList>
    </citation>
    <scope>NUCLEOTIDE SEQUENCE</scope>
    <source>
        <strain evidence="2">ChiBcec2-4451</strain>
    </source>
</reference>
<dbReference type="AlphaFoldDB" id="A0A9D1NWJ6"/>
<sequence>MLLTLFGKECRQTAKSLIFYLILLILVFFYTSQMGALEPFQKPEQGETDSYGMRPSDDPQAIMEATLGMLVTDYEANRYTAYPMGFYKEVILTEEKQEKIHRILTECTGMDSGYEDFVTPPETQQVGDGSFMVVPGSSATVPVADTLTYDRFLELMGQVDELLGGGSSYDPETVNQNAMESMTYEEALEAYEASLTQDKVTRGYARLFCDYMGLMLGLLPVFPAVVRVLRDKRASASQVIYVRSASSVSIVLSRWLASICMLLLPVLLLGIMPAWQSVYYGNVLGASPDPLAYVKYTLGWLLPEILVVTALGFFVTELTGGPLAILIQGFWWLASLFSNTNSLVGGVGWNLMPRFNSSQDTAVWLEVFPQMVKNRLFYTVLALALAAATVWVYHLKRKGVLQNGRKFLGRRKGTF</sequence>
<evidence type="ECO:0000313" key="2">
    <source>
        <dbReference type="EMBL" id="HIV13374.1"/>
    </source>
</evidence>
<organism evidence="2 3">
    <name type="scientific">Candidatus Pullilachnospira stercoravium</name>
    <dbReference type="NCBI Taxonomy" id="2840913"/>
    <lineage>
        <taxon>Bacteria</taxon>
        <taxon>Bacillati</taxon>
        <taxon>Bacillota</taxon>
        <taxon>Clostridia</taxon>
        <taxon>Lachnospirales</taxon>
        <taxon>Lachnospiraceae</taxon>
        <taxon>Lachnospiraceae incertae sedis</taxon>
        <taxon>Candidatus Pullilachnospira</taxon>
    </lineage>
</organism>
<feature type="transmembrane region" description="Helical" evidence="1">
    <location>
        <begin position="376"/>
        <end position="395"/>
    </location>
</feature>
<keyword evidence="1" id="KW-1133">Transmembrane helix</keyword>